<evidence type="ECO:0000256" key="1">
    <source>
        <dbReference type="ARBA" id="ARBA00005216"/>
    </source>
</evidence>
<dbReference type="EC" id="1.1.1.95" evidence="2"/>
<dbReference type="PANTHER" id="PTHR42938:SF47">
    <property type="entry name" value="HYDROXYPYRUVATE REDUCTASE"/>
    <property type="match status" value="1"/>
</dbReference>
<evidence type="ECO:0000313" key="8">
    <source>
        <dbReference type="EMBL" id="KAG7360953.1"/>
    </source>
</evidence>
<dbReference type="CDD" id="cd04901">
    <property type="entry name" value="ACT_3PGDH"/>
    <property type="match status" value="1"/>
</dbReference>
<dbReference type="GO" id="GO:0004617">
    <property type="term" value="F:phosphoglycerate dehydrogenase activity"/>
    <property type="evidence" value="ECO:0007669"/>
    <property type="project" value="UniProtKB-EC"/>
</dbReference>
<dbReference type="Pfam" id="PF00389">
    <property type="entry name" value="2-Hacid_dh"/>
    <property type="match status" value="1"/>
</dbReference>
<comment type="similarity">
    <text evidence="6">Belongs to the D-isomer specific 2-hydroxyacid dehydrogenase family.</text>
</comment>
<evidence type="ECO:0000259" key="7">
    <source>
        <dbReference type="PROSITE" id="PS51671"/>
    </source>
</evidence>
<dbReference type="InterPro" id="IPR006140">
    <property type="entry name" value="D-isomer_DH_NAD-bd"/>
</dbReference>
<dbReference type="AlphaFoldDB" id="A0A9K3LFB1"/>
<evidence type="ECO:0000256" key="5">
    <source>
        <dbReference type="ARBA" id="ARBA00048731"/>
    </source>
</evidence>
<dbReference type="InterPro" id="IPR002912">
    <property type="entry name" value="ACT_dom"/>
</dbReference>
<dbReference type="InterPro" id="IPR006139">
    <property type="entry name" value="D-isomer_2_OHA_DH_cat_dom"/>
</dbReference>
<proteinExistence type="inferred from homology"/>
<evidence type="ECO:0000256" key="6">
    <source>
        <dbReference type="RuleBase" id="RU003719"/>
    </source>
</evidence>
<accession>A0A9K3LFB1</accession>
<comment type="catalytic activity">
    <reaction evidence="5">
        <text>(2R)-3-phosphoglycerate + NAD(+) = 3-phosphooxypyruvate + NADH + H(+)</text>
        <dbReference type="Rhea" id="RHEA:12641"/>
        <dbReference type="ChEBI" id="CHEBI:15378"/>
        <dbReference type="ChEBI" id="CHEBI:18110"/>
        <dbReference type="ChEBI" id="CHEBI:57540"/>
        <dbReference type="ChEBI" id="CHEBI:57945"/>
        <dbReference type="ChEBI" id="CHEBI:58272"/>
        <dbReference type="EC" id="1.1.1.95"/>
    </reaction>
</comment>
<dbReference type="InterPro" id="IPR029752">
    <property type="entry name" value="D-isomer_DH_CS1"/>
</dbReference>
<evidence type="ECO:0000256" key="4">
    <source>
        <dbReference type="ARBA" id="ARBA00023027"/>
    </source>
</evidence>
<evidence type="ECO:0000256" key="2">
    <source>
        <dbReference type="ARBA" id="ARBA00013143"/>
    </source>
</evidence>
<evidence type="ECO:0000256" key="3">
    <source>
        <dbReference type="ARBA" id="ARBA00023002"/>
    </source>
</evidence>
<dbReference type="PANTHER" id="PTHR42938">
    <property type="entry name" value="FORMATE DEHYDROGENASE 1"/>
    <property type="match status" value="1"/>
</dbReference>
<comment type="caution">
    <text evidence="8">The sequence shown here is derived from an EMBL/GenBank/DDBJ whole genome shotgun (WGS) entry which is preliminary data.</text>
</comment>
<evidence type="ECO:0000313" key="9">
    <source>
        <dbReference type="Proteomes" id="UP000693970"/>
    </source>
</evidence>
<dbReference type="GO" id="GO:0051287">
    <property type="term" value="F:NAD binding"/>
    <property type="evidence" value="ECO:0007669"/>
    <property type="project" value="InterPro"/>
</dbReference>
<reference evidence="8" key="1">
    <citation type="journal article" date="2021" name="Sci. Rep.">
        <title>Diploid genomic architecture of Nitzschia inconspicua, an elite biomass production diatom.</title>
        <authorList>
            <person name="Oliver A."/>
            <person name="Podell S."/>
            <person name="Pinowska A."/>
            <person name="Traller J.C."/>
            <person name="Smith S.R."/>
            <person name="McClure R."/>
            <person name="Beliaev A."/>
            <person name="Bohutskyi P."/>
            <person name="Hill E.A."/>
            <person name="Rabines A."/>
            <person name="Zheng H."/>
            <person name="Allen L.Z."/>
            <person name="Kuo A."/>
            <person name="Grigoriev I.V."/>
            <person name="Allen A.E."/>
            <person name="Hazlebeck D."/>
            <person name="Allen E.E."/>
        </authorList>
    </citation>
    <scope>NUCLEOTIDE SEQUENCE</scope>
    <source>
        <strain evidence="8">Hildebrandi</strain>
    </source>
</reference>
<feature type="domain" description="ACT" evidence="7">
    <location>
        <begin position="383"/>
        <end position="459"/>
    </location>
</feature>
<gene>
    <name evidence="8" type="ORF">IV203_036052</name>
</gene>
<sequence length="475" mass="51386">MISSRAALDKFMRSSTVRATASRFNNIVVRTKSTPVQGVQVEHGRGVWKTYGDLSNYKQGKYQIKTFNKISPIGLARFPEEDYDVRSGEAANAHAILLRSHKLQEEDVPKTVRAIARCGAGTNNIPVARMTELGIPVFNTPGANANAVKELVLCGMLLGSRKIVDGVNHMKELGAQGLARERVEKDKAKFGGQEIMGKTLAIIGLGHIGSMTARDAQALGMTVKGYDPGLTVQSALTLPKDLELVDSITAAVAGADYISINIPYIKGEGGTHGIIGKEVISHFSPNAVLLNFARGELVDSAAMKEFLDGGDGRYVSDFPDDLLWDHQNAIILPHLGASTEEAEDAAASMAADTIRTYLETGEIKNSVNFPDTSLDERPDTNVRFTVVNKNVPGALAKITEAFASEGLNILQQINHSRGEIAYNVLDIDTTKHEGVLEFKNVQEKITMVDGVISTRVIYGQPGQGYAKNIDGEYFI</sequence>
<dbReference type="PROSITE" id="PS51671">
    <property type="entry name" value="ACT"/>
    <property type="match status" value="1"/>
</dbReference>
<dbReference type="EMBL" id="JAGRRH010000013">
    <property type="protein sequence ID" value="KAG7360953.1"/>
    <property type="molecule type" value="Genomic_DNA"/>
</dbReference>
<dbReference type="OrthoDB" id="418179at2759"/>
<keyword evidence="9" id="KW-1185">Reference proteome</keyword>
<keyword evidence="3 6" id="KW-0560">Oxidoreductase</keyword>
<name>A0A9K3LFB1_9STRA</name>
<dbReference type="PROSITE" id="PS00065">
    <property type="entry name" value="D_2_HYDROXYACID_DH_1"/>
    <property type="match status" value="1"/>
</dbReference>
<dbReference type="Pfam" id="PF02826">
    <property type="entry name" value="2-Hacid_dh_C"/>
    <property type="match status" value="1"/>
</dbReference>
<dbReference type="Proteomes" id="UP000693970">
    <property type="component" value="Unassembled WGS sequence"/>
</dbReference>
<reference evidence="8" key="2">
    <citation type="submission" date="2021-04" db="EMBL/GenBank/DDBJ databases">
        <authorList>
            <person name="Podell S."/>
        </authorList>
    </citation>
    <scope>NUCLEOTIDE SEQUENCE</scope>
    <source>
        <strain evidence="8">Hildebrandi</strain>
    </source>
</reference>
<dbReference type="CDD" id="cd12174">
    <property type="entry name" value="PGDH_like_3"/>
    <property type="match status" value="1"/>
</dbReference>
<organism evidence="8 9">
    <name type="scientific">Nitzschia inconspicua</name>
    <dbReference type="NCBI Taxonomy" id="303405"/>
    <lineage>
        <taxon>Eukaryota</taxon>
        <taxon>Sar</taxon>
        <taxon>Stramenopiles</taxon>
        <taxon>Ochrophyta</taxon>
        <taxon>Bacillariophyta</taxon>
        <taxon>Bacillariophyceae</taxon>
        <taxon>Bacillariophycidae</taxon>
        <taxon>Bacillariales</taxon>
        <taxon>Bacillariaceae</taxon>
        <taxon>Nitzschia</taxon>
    </lineage>
</organism>
<protein>
    <recommendedName>
        <fullName evidence="2">phosphoglycerate dehydrogenase</fullName>
        <ecNumber evidence="2">1.1.1.95</ecNumber>
    </recommendedName>
</protein>
<keyword evidence="4" id="KW-0520">NAD</keyword>
<comment type="pathway">
    <text evidence="1">Amino-acid biosynthesis; L-serine biosynthesis; L-serine from 3-phospho-D-glycerate: step 1/3.</text>
</comment>